<dbReference type="InterPro" id="IPR027417">
    <property type="entry name" value="P-loop_NTPase"/>
</dbReference>
<dbReference type="PANTHER" id="PTHR43297">
    <property type="entry name" value="OLIGOPEPTIDE TRANSPORT ATP-BINDING PROTEIN APPD"/>
    <property type="match status" value="1"/>
</dbReference>
<comment type="subcellular location">
    <subcellularLocation>
        <location evidence="1">Cell membrane</location>
        <topology evidence="1">Peripheral membrane protein</topology>
    </subcellularLocation>
</comment>
<keyword evidence="3" id="KW-0813">Transport</keyword>
<keyword evidence="4" id="KW-1003">Cell membrane</keyword>
<sequence length="327" mass="35724">MSNNENLLSIRDLTIHYFTDDGVVKAVNGINLDIARGETLGLVGETGAGKTTTALGIMRLIPDPPGKIVGGEVIFDGTDLIKESEKKMRHHRGFDFSMIFQDPMTSLNPVLTVGDQIAEVIRLHDKVSRAEANKKAADMLELVGIPAERINEYPHQFSGGMKQRVVIAIALACNPQLIIADEPTTALDVTIQAQVLALMSELREKFGTAMLLITHDLGVVAEICDKVAIMYAGQILEYGTLEDIYNNVCHPYTKGLFGSLPSLNSRVKRLSPISGLMPDPANLPEGCPFHPRCPQKCEKCTVKEPPNVEVTPGHFVRCHLFDNGKEG</sequence>
<dbReference type="GO" id="GO:0015833">
    <property type="term" value="P:peptide transport"/>
    <property type="evidence" value="ECO:0007669"/>
    <property type="project" value="InterPro"/>
</dbReference>
<reference evidence="17" key="1">
    <citation type="submission" date="2020-10" db="EMBL/GenBank/DDBJ databases">
        <authorList>
            <person name="Gilroy R."/>
        </authorList>
    </citation>
    <scope>NUCLEOTIDE SEQUENCE</scope>
    <source>
        <strain evidence="17">ChiBcolR7-354</strain>
    </source>
</reference>
<keyword evidence="8" id="KW-1278">Translocase</keyword>
<dbReference type="PROSITE" id="PS00211">
    <property type="entry name" value="ABC_TRANSPORTER_1"/>
    <property type="match status" value="1"/>
</dbReference>
<dbReference type="GO" id="GO:0016887">
    <property type="term" value="F:ATP hydrolysis activity"/>
    <property type="evidence" value="ECO:0007669"/>
    <property type="project" value="InterPro"/>
</dbReference>
<organism evidence="17 18">
    <name type="scientific">Candidatus Scatomorpha intestinavium</name>
    <dbReference type="NCBI Taxonomy" id="2840922"/>
    <lineage>
        <taxon>Bacteria</taxon>
        <taxon>Bacillati</taxon>
        <taxon>Bacillota</taxon>
        <taxon>Clostridia</taxon>
        <taxon>Eubacteriales</taxon>
        <taxon>Candidatus Scatomorpha</taxon>
    </lineage>
</organism>
<dbReference type="GO" id="GO:0005524">
    <property type="term" value="F:ATP binding"/>
    <property type="evidence" value="ECO:0007669"/>
    <property type="project" value="UniProtKB-KW"/>
</dbReference>
<dbReference type="Gene3D" id="3.40.50.300">
    <property type="entry name" value="P-loop containing nucleotide triphosphate hydrolases"/>
    <property type="match status" value="1"/>
</dbReference>
<evidence type="ECO:0000256" key="8">
    <source>
        <dbReference type="ARBA" id="ARBA00022967"/>
    </source>
</evidence>
<evidence type="ECO:0000256" key="2">
    <source>
        <dbReference type="ARBA" id="ARBA00005417"/>
    </source>
</evidence>
<evidence type="ECO:0000256" key="5">
    <source>
        <dbReference type="ARBA" id="ARBA00022596"/>
    </source>
</evidence>
<evidence type="ECO:0000256" key="4">
    <source>
        <dbReference type="ARBA" id="ARBA00022475"/>
    </source>
</evidence>
<dbReference type="FunFam" id="3.40.50.300:FF:000016">
    <property type="entry name" value="Oligopeptide ABC transporter ATP-binding component"/>
    <property type="match status" value="1"/>
</dbReference>
<evidence type="ECO:0000259" key="16">
    <source>
        <dbReference type="PROSITE" id="PS50893"/>
    </source>
</evidence>
<dbReference type="EC" id="7.2.2.11" evidence="13"/>
<dbReference type="Pfam" id="PF08352">
    <property type="entry name" value="oligo_HPY"/>
    <property type="match status" value="1"/>
</dbReference>
<dbReference type="PROSITE" id="PS50893">
    <property type="entry name" value="ABC_TRANSPORTER_2"/>
    <property type="match status" value="1"/>
</dbReference>
<comment type="subunit">
    <text evidence="12">The complex is composed of two ATP-binding proteins (NikD and NikE), two transmembrane proteins (NikB and NikC) and a solute-binding protein (NikA).</text>
</comment>
<keyword evidence="11" id="KW-0472">Membrane</keyword>
<dbReference type="InterPro" id="IPR013563">
    <property type="entry name" value="Oligopep_ABC_C"/>
</dbReference>
<keyword evidence="7 17" id="KW-0067">ATP-binding</keyword>
<dbReference type="InterPro" id="IPR050388">
    <property type="entry name" value="ABC_Ni/Peptide_Import"/>
</dbReference>
<dbReference type="EMBL" id="DVGA01000046">
    <property type="protein sequence ID" value="HIQ78513.1"/>
    <property type="molecule type" value="Genomic_DNA"/>
</dbReference>
<evidence type="ECO:0000256" key="13">
    <source>
        <dbReference type="ARBA" id="ARBA00039098"/>
    </source>
</evidence>
<evidence type="ECO:0000256" key="12">
    <source>
        <dbReference type="ARBA" id="ARBA00038669"/>
    </source>
</evidence>
<accession>A0A9D0ZDC5</accession>
<proteinExistence type="inferred from homology"/>
<name>A0A9D0ZDC5_9FIRM</name>
<dbReference type="InterPro" id="IPR017871">
    <property type="entry name" value="ABC_transporter-like_CS"/>
</dbReference>
<dbReference type="Proteomes" id="UP000824262">
    <property type="component" value="Unassembled WGS sequence"/>
</dbReference>
<dbReference type="AlphaFoldDB" id="A0A9D0ZDC5"/>
<evidence type="ECO:0000256" key="3">
    <source>
        <dbReference type="ARBA" id="ARBA00022448"/>
    </source>
</evidence>
<keyword evidence="5" id="KW-0533">Nickel</keyword>
<dbReference type="SUPFAM" id="SSF52540">
    <property type="entry name" value="P-loop containing nucleoside triphosphate hydrolases"/>
    <property type="match status" value="1"/>
</dbReference>
<dbReference type="InterPro" id="IPR003593">
    <property type="entry name" value="AAA+_ATPase"/>
</dbReference>
<dbReference type="PANTHER" id="PTHR43297:SF13">
    <property type="entry name" value="NICKEL ABC TRANSPORTER, ATP-BINDING PROTEIN"/>
    <property type="match status" value="1"/>
</dbReference>
<dbReference type="CDD" id="cd03257">
    <property type="entry name" value="ABC_NikE_OppD_transporters"/>
    <property type="match status" value="1"/>
</dbReference>
<dbReference type="Pfam" id="PF00005">
    <property type="entry name" value="ABC_tran"/>
    <property type="match status" value="1"/>
</dbReference>
<dbReference type="SMART" id="SM00382">
    <property type="entry name" value="AAA"/>
    <property type="match status" value="1"/>
</dbReference>
<keyword evidence="9" id="KW-0406">Ion transport</keyword>
<evidence type="ECO:0000256" key="14">
    <source>
        <dbReference type="ARBA" id="ARBA00044143"/>
    </source>
</evidence>
<keyword evidence="6" id="KW-0547">Nucleotide-binding</keyword>
<evidence type="ECO:0000313" key="17">
    <source>
        <dbReference type="EMBL" id="HIQ78513.1"/>
    </source>
</evidence>
<comment type="catalytic activity">
    <reaction evidence="15">
        <text>Ni(2+)(out) + ATP + H2O = Ni(2+)(in) + ADP + phosphate + H(+)</text>
        <dbReference type="Rhea" id="RHEA:15557"/>
        <dbReference type="ChEBI" id="CHEBI:15377"/>
        <dbReference type="ChEBI" id="CHEBI:15378"/>
        <dbReference type="ChEBI" id="CHEBI:30616"/>
        <dbReference type="ChEBI" id="CHEBI:43474"/>
        <dbReference type="ChEBI" id="CHEBI:49786"/>
        <dbReference type="ChEBI" id="CHEBI:456216"/>
        <dbReference type="EC" id="7.2.2.11"/>
    </reaction>
    <physiologicalReaction direction="left-to-right" evidence="15">
        <dbReference type="Rhea" id="RHEA:15558"/>
    </physiologicalReaction>
</comment>
<keyword evidence="10" id="KW-0921">Nickel transport</keyword>
<comment type="similarity">
    <text evidence="2">Belongs to the ABC transporter superfamily.</text>
</comment>
<evidence type="ECO:0000256" key="11">
    <source>
        <dbReference type="ARBA" id="ARBA00023136"/>
    </source>
</evidence>
<protein>
    <recommendedName>
        <fullName evidence="14">Nickel import system ATP-binding protein NikD</fullName>
        <ecNumber evidence="13">7.2.2.11</ecNumber>
    </recommendedName>
</protein>
<gene>
    <name evidence="17" type="ORF">IAB77_04575</name>
</gene>
<reference evidence="17" key="2">
    <citation type="journal article" date="2021" name="PeerJ">
        <title>Extensive microbial diversity within the chicken gut microbiome revealed by metagenomics and culture.</title>
        <authorList>
            <person name="Gilroy R."/>
            <person name="Ravi A."/>
            <person name="Getino M."/>
            <person name="Pursley I."/>
            <person name="Horton D.L."/>
            <person name="Alikhan N.F."/>
            <person name="Baker D."/>
            <person name="Gharbi K."/>
            <person name="Hall N."/>
            <person name="Watson M."/>
            <person name="Adriaenssens E.M."/>
            <person name="Foster-Nyarko E."/>
            <person name="Jarju S."/>
            <person name="Secka A."/>
            <person name="Antonio M."/>
            <person name="Oren A."/>
            <person name="Chaudhuri R.R."/>
            <person name="La Ragione R."/>
            <person name="Hildebrand F."/>
            <person name="Pallen M.J."/>
        </authorList>
    </citation>
    <scope>NUCLEOTIDE SEQUENCE</scope>
    <source>
        <strain evidence="17">ChiBcolR7-354</strain>
    </source>
</reference>
<evidence type="ECO:0000313" key="18">
    <source>
        <dbReference type="Proteomes" id="UP000824262"/>
    </source>
</evidence>
<feature type="domain" description="ABC transporter" evidence="16">
    <location>
        <begin position="10"/>
        <end position="257"/>
    </location>
</feature>
<dbReference type="NCBIfam" id="TIGR01727">
    <property type="entry name" value="oligo_HPY"/>
    <property type="match status" value="1"/>
</dbReference>
<evidence type="ECO:0000256" key="1">
    <source>
        <dbReference type="ARBA" id="ARBA00004202"/>
    </source>
</evidence>
<evidence type="ECO:0000256" key="10">
    <source>
        <dbReference type="ARBA" id="ARBA00023112"/>
    </source>
</evidence>
<comment type="caution">
    <text evidence="17">The sequence shown here is derived from an EMBL/GenBank/DDBJ whole genome shotgun (WGS) entry which is preliminary data.</text>
</comment>
<dbReference type="GO" id="GO:0015413">
    <property type="term" value="F:ABC-type nickel transporter activity"/>
    <property type="evidence" value="ECO:0007669"/>
    <property type="project" value="UniProtKB-EC"/>
</dbReference>
<evidence type="ECO:0000256" key="15">
    <source>
        <dbReference type="ARBA" id="ARBA00048610"/>
    </source>
</evidence>
<evidence type="ECO:0000256" key="9">
    <source>
        <dbReference type="ARBA" id="ARBA00023065"/>
    </source>
</evidence>
<dbReference type="InterPro" id="IPR003439">
    <property type="entry name" value="ABC_transporter-like_ATP-bd"/>
</dbReference>
<dbReference type="GO" id="GO:0005886">
    <property type="term" value="C:plasma membrane"/>
    <property type="evidence" value="ECO:0007669"/>
    <property type="project" value="UniProtKB-SubCell"/>
</dbReference>
<evidence type="ECO:0000256" key="6">
    <source>
        <dbReference type="ARBA" id="ARBA00022741"/>
    </source>
</evidence>
<evidence type="ECO:0000256" key="7">
    <source>
        <dbReference type="ARBA" id="ARBA00022840"/>
    </source>
</evidence>